<proteinExistence type="predicted"/>
<name>A0A9P6UU31_9FUNG</name>
<dbReference type="PANTHER" id="PTHR20883:SF48">
    <property type="entry name" value="ECTOINE DIOXYGENASE"/>
    <property type="match status" value="1"/>
</dbReference>
<dbReference type="SUPFAM" id="SSF51197">
    <property type="entry name" value="Clavaminate synthase-like"/>
    <property type="match status" value="2"/>
</dbReference>
<organism evidence="2 3">
    <name type="scientific">Dissophora globulifera</name>
    <dbReference type="NCBI Taxonomy" id="979702"/>
    <lineage>
        <taxon>Eukaryota</taxon>
        <taxon>Fungi</taxon>
        <taxon>Fungi incertae sedis</taxon>
        <taxon>Mucoromycota</taxon>
        <taxon>Mortierellomycotina</taxon>
        <taxon>Mortierellomycetes</taxon>
        <taxon>Mortierellales</taxon>
        <taxon>Mortierellaceae</taxon>
        <taxon>Dissophora</taxon>
    </lineage>
</organism>
<dbReference type="PANTHER" id="PTHR20883">
    <property type="entry name" value="PHYTANOYL-COA DIOXYGENASE DOMAIN CONTAINING 1"/>
    <property type="match status" value="1"/>
</dbReference>
<protein>
    <submittedName>
        <fullName evidence="2">Uncharacterized protein</fullName>
    </submittedName>
</protein>
<evidence type="ECO:0000313" key="3">
    <source>
        <dbReference type="Proteomes" id="UP000738325"/>
    </source>
</evidence>
<dbReference type="EMBL" id="JAAAIP010000332">
    <property type="protein sequence ID" value="KAG0319245.1"/>
    <property type="molecule type" value="Genomic_DNA"/>
</dbReference>
<feature type="region of interest" description="Disordered" evidence="1">
    <location>
        <begin position="221"/>
        <end position="245"/>
    </location>
</feature>
<evidence type="ECO:0000256" key="1">
    <source>
        <dbReference type="SAM" id="MobiDB-lite"/>
    </source>
</evidence>
<accession>A0A9P6UU31</accession>
<dbReference type="Proteomes" id="UP000738325">
    <property type="component" value="Unassembled WGS sequence"/>
</dbReference>
<reference evidence="2" key="1">
    <citation type="journal article" date="2020" name="Fungal Divers.">
        <title>Resolving the Mortierellaceae phylogeny through synthesis of multi-gene phylogenetics and phylogenomics.</title>
        <authorList>
            <person name="Vandepol N."/>
            <person name="Liber J."/>
            <person name="Desiro A."/>
            <person name="Na H."/>
            <person name="Kennedy M."/>
            <person name="Barry K."/>
            <person name="Grigoriev I.V."/>
            <person name="Miller A.N."/>
            <person name="O'Donnell K."/>
            <person name="Stajich J.E."/>
            <person name="Bonito G."/>
        </authorList>
    </citation>
    <scope>NUCLEOTIDE SEQUENCE</scope>
    <source>
        <strain evidence="2">REB-010B</strain>
    </source>
</reference>
<evidence type="ECO:0000313" key="2">
    <source>
        <dbReference type="EMBL" id="KAG0319245.1"/>
    </source>
</evidence>
<dbReference type="OrthoDB" id="445007at2759"/>
<gene>
    <name evidence="2" type="ORF">BGZ99_005212</name>
</gene>
<dbReference type="AlphaFoldDB" id="A0A9P6UU31"/>
<comment type="caution">
    <text evidence="2">The sequence shown here is derived from an EMBL/GenBank/DDBJ whole genome shotgun (WGS) entry which is preliminary data.</text>
</comment>
<sequence length="349" mass="39355">MQSAPTLVVDGEIRKQFHRDGFVILQNALSAGDVDILRREVDCLVNFLISEGIDIMKDLGGIIEPISCGYIDPPVSQMYILSKRSYSSLRNMVTEDPDTMVPILFDKITALAKNFLPPETLDYPMCLFNEQYIVKTPNTPETSSFKWHNENGTLLIEPFPRPIDSLTGEYLTDSSLFGNDSQKGDNDDGFPKYLQHHMDLAAQYEEELHPDAAIIQAQARPQIAEQNSAKSMSRSKVKGKSQQQQSQVLYERQNAVLVDIPAGSIVILSGFVRHCSLGNKSPRFRRAYMPQFSAGKVIMPENGGFVSLAVPCSAEQDQERERLSELALKRERELDMEIEEDLWLDDFTE</sequence>
<dbReference type="Gene3D" id="2.60.120.620">
    <property type="entry name" value="q2cbj1_9rhob like domain"/>
    <property type="match status" value="2"/>
</dbReference>
<keyword evidence="3" id="KW-1185">Reference proteome</keyword>